<sequence length="50" mass="5695">MFLTTDYFSEIVTCCKKSPIGKQLPTALYVHISAIDSLEIILQEYEKKQG</sequence>
<dbReference type="EMBL" id="CAQN01000090">
    <property type="protein sequence ID" value="CCQ65008.1"/>
    <property type="molecule type" value="Genomic_DNA"/>
</dbReference>
<evidence type="ECO:0000313" key="2">
    <source>
        <dbReference type="Proteomes" id="UP000018130"/>
    </source>
</evidence>
<gene>
    <name evidence="1" type="ORF">CWATWH0402_5201</name>
</gene>
<proteinExistence type="predicted"/>
<organism evidence="1 2">
    <name type="scientific">Crocosphaera watsonii WH 0402</name>
    <dbReference type="NCBI Taxonomy" id="1284629"/>
    <lineage>
        <taxon>Bacteria</taxon>
        <taxon>Bacillati</taxon>
        <taxon>Cyanobacteriota</taxon>
        <taxon>Cyanophyceae</taxon>
        <taxon>Oscillatoriophycideae</taxon>
        <taxon>Chroococcales</taxon>
        <taxon>Aphanothecaceae</taxon>
        <taxon>Crocosphaera</taxon>
    </lineage>
</organism>
<dbReference type="AlphaFoldDB" id="T2JGP7"/>
<reference evidence="1 2" key="2">
    <citation type="submission" date="2013-09" db="EMBL/GenBank/DDBJ databases">
        <title>Whole genome comparison of six Crocosphaera watsonii strains with differing phenotypes.</title>
        <authorList>
            <person name="Bench S.R."/>
            <person name="Heller P."/>
            <person name="Frank I."/>
            <person name="Arciniega M."/>
            <person name="Shilova I.N."/>
            <person name="Zehr J.P."/>
        </authorList>
    </citation>
    <scope>NUCLEOTIDE SEQUENCE [LARGE SCALE GENOMIC DNA]</scope>
    <source>
        <strain evidence="1 2">WH 0402</strain>
    </source>
</reference>
<protein>
    <submittedName>
        <fullName evidence="1">Uncharacterized protein</fullName>
    </submittedName>
</protein>
<evidence type="ECO:0000313" key="1">
    <source>
        <dbReference type="EMBL" id="CCQ65008.1"/>
    </source>
</evidence>
<accession>T2JGP7</accession>
<reference evidence="1 2" key="1">
    <citation type="submission" date="2013-01" db="EMBL/GenBank/DDBJ databases">
        <authorList>
            <person name="Bench S."/>
        </authorList>
    </citation>
    <scope>NUCLEOTIDE SEQUENCE [LARGE SCALE GENOMIC DNA]</scope>
    <source>
        <strain evidence="1 2">WH 0402</strain>
    </source>
</reference>
<name>T2JGP7_CROWT</name>
<dbReference type="Proteomes" id="UP000018130">
    <property type="component" value="Unassembled WGS sequence"/>
</dbReference>
<comment type="caution">
    <text evidence="1">The sequence shown here is derived from an EMBL/GenBank/DDBJ whole genome shotgun (WGS) entry which is preliminary data.</text>
</comment>